<evidence type="ECO:0000256" key="1">
    <source>
        <dbReference type="SAM" id="MobiDB-lite"/>
    </source>
</evidence>
<reference evidence="3" key="1">
    <citation type="journal article" date="2014" name="Front. Microbiol.">
        <title>High frequency of phylogenetically diverse reductive dehalogenase-homologous genes in deep subseafloor sedimentary metagenomes.</title>
        <authorList>
            <person name="Kawai M."/>
            <person name="Futagami T."/>
            <person name="Toyoda A."/>
            <person name="Takaki Y."/>
            <person name="Nishi S."/>
            <person name="Hori S."/>
            <person name="Arai W."/>
            <person name="Tsubouchi T."/>
            <person name="Morono Y."/>
            <person name="Uchiyama I."/>
            <person name="Ito T."/>
            <person name="Fujiyama A."/>
            <person name="Inagaki F."/>
            <person name="Takami H."/>
        </authorList>
    </citation>
    <scope>NUCLEOTIDE SEQUENCE</scope>
    <source>
        <strain evidence="3">Expedition CK06-06</strain>
    </source>
</reference>
<accession>X1LD11</accession>
<sequence>MLGRWGGRSLPAQAQPAGGPGRPGPRAVTRGESPLTQAEAPRAKVDWLNATFDEPRMSLEAMVAFLGHMFGDRPTTAKLDGGLFGFSERFKLSVYLGGVMVEVGAIAKGGEAQRGRWMLQLTGKGCGMVTDWQSLRELLEGLGAKITRVDLAVDFLDGAHTVDEAVDMVDAGAFTSNGRRPSTNVAGDWLDQVHGRTLYVGKAANGKMLRVYEKGKQLGDLSSDWVRFEVQLGNRDRVIPFETLTDCDRFFAGAYPALASLLEAAAESIPTTQTETLTNLGHLLYHLKRCYGKAIHQAQEIASASHTELMEEFRVIGLPRRLKPSGVVAGLDWPELQAQIRSY</sequence>
<dbReference type="EMBL" id="BARV01000031">
    <property type="protein sequence ID" value="GAH92008.1"/>
    <property type="molecule type" value="Genomic_DNA"/>
</dbReference>
<protein>
    <recommendedName>
        <fullName evidence="2">Replication initiation protein-like C-terminal domain-containing protein</fullName>
    </recommendedName>
</protein>
<dbReference type="Pfam" id="PF02486">
    <property type="entry name" value="Rep_trans"/>
    <property type="match status" value="1"/>
</dbReference>
<evidence type="ECO:0000313" key="3">
    <source>
        <dbReference type="EMBL" id="GAH92008.1"/>
    </source>
</evidence>
<feature type="domain" description="Replication initiation protein-like C-terminal" evidence="2">
    <location>
        <begin position="144"/>
        <end position="304"/>
    </location>
</feature>
<gene>
    <name evidence="3" type="ORF">S06H3_00215</name>
</gene>
<comment type="caution">
    <text evidence="3">The sequence shown here is derived from an EMBL/GenBank/DDBJ whole genome shotgun (WGS) entry which is preliminary data.</text>
</comment>
<feature type="region of interest" description="Disordered" evidence="1">
    <location>
        <begin position="1"/>
        <end position="39"/>
    </location>
</feature>
<dbReference type="InterPro" id="IPR003491">
    <property type="entry name" value="REP-like_C"/>
</dbReference>
<evidence type="ECO:0000259" key="2">
    <source>
        <dbReference type="Pfam" id="PF02486"/>
    </source>
</evidence>
<proteinExistence type="predicted"/>
<dbReference type="AlphaFoldDB" id="X1LD11"/>
<organism evidence="3">
    <name type="scientific">marine sediment metagenome</name>
    <dbReference type="NCBI Taxonomy" id="412755"/>
    <lineage>
        <taxon>unclassified sequences</taxon>
        <taxon>metagenomes</taxon>
        <taxon>ecological metagenomes</taxon>
    </lineage>
</organism>
<name>X1LD11_9ZZZZ</name>